<gene>
    <name evidence="6" type="ORF">DFH08DRAFT_942335</name>
</gene>
<dbReference type="InterPro" id="IPR002893">
    <property type="entry name" value="Znf_MYND"/>
</dbReference>
<proteinExistence type="predicted"/>
<name>A0AAD7EFT9_9AGAR</name>
<evidence type="ECO:0000313" key="6">
    <source>
        <dbReference type="EMBL" id="KAJ7319429.1"/>
    </source>
</evidence>
<keyword evidence="3" id="KW-0862">Zinc</keyword>
<dbReference type="Gene3D" id="6.10.140.2220">
    <property type="match status" value="1"/>
</dbReference>
<dbReference type="EMBL" id="JARIHO010000054">
    <property type="protein sequence ID" value="KAJ7319429.1"/>
    <property type="molecule type" value="Genomic_DNA"/>
</dbReference>
<protein>
    <recommendedName>
        <fullName evidence="5">MYND-type domain-containing protein</fullName>
    </recommendedName>
</protein>
<sequence>MDQTSRKSKRTKSICCVCGAEQKNQLEKFRSCSGCKEKLGTRRYFCSRACQKTDWKTHREWCGSQDFWDYPNKPLLAAEANFERPTALRCQISLIDSSPDVLYSIAPGTDDAVRFKISDKMLNVSFRRVRDNAFTTRDPHSIAVLGQVLVTAVEGEAGSNTPMAQRITNLISQLEEEYDMLDIGDMVFDLLNEQMRDPSRHTGLQFLHQENMTNHPSDFWKSLARPLD</sequence>
<evidence type="ECO:0000313" key="7">
    <source>
        <dbReference type="Proteomes" id="UP001218218"/>
    </source>
</evidence>
<dbReference type="GO" id="GO:0008270">
    <property type="term" value="F:zinc ion binding"/>
    <property type="evidence" value="ECO:0007669"/>
    <property type="project" value="UniProtKB-KW"/>
</dbReference>
<dbReference type="PROSITE" id="PS50865">
    <property type="entry name" value="ZF_MYND_2"/>
    <property type="match status" value="1"/>
</dbReference>
<keyword evidence="2 4" id="KW-0863">Zinc-finger</keyword>
<evidence type="ECO:0000256" key="1">
    <source>
        <dbReference type="ARBA" id="ARBA00022723"/>
    </source>
</evidence>
<evidence type="ECO:0000256" key="3">
    <source>
        <dbReference type="ARBA" id="ARBA00022833"/>
    </source>
</evidence>
<evidence type="ECO:0000256" key="4">
    <source>
        <dbReference type="PROSITE-ProRule" id="PRU00134"/>
    </source>
</evidence>
<dbReference type="Pfam" id="PF01753">
    <property type="entry name" value="zf-MYND"/>
    <property type="match status" value="1"/>
</dbReference>
<dbReference type="AlphaFoldDB" id="A0AAD7EFT9"/>
<keyword evidence="1" id="KW-0479">Metal-binding</keyword>
<comment type="caution">
    <text evidence="6">The sequence shown here is derived from an EMBL/GenBank/DDBJ whole genome shotgun (WGS) entry which is preliminary data.</text>
</comment>
<keyword evidence="7" id="KW-1185">Reference proteome</keyword>
<organism evidence="6 7">
    <name type="scientific">Mycena albidolilacea</name>
    <dbReference type="NCBI Taxonomy" id="1033008"/>
    <lineage>
        <taxon>Eukaryota</taxon>
        <taxon>Fungi</taxon>
        <taxon>Dikarya</taxon>
        <taxon>Basidiomycota</taxon>
        <taxon>Agaricomycotina</taxon>
        <taxon>Agaricomycetes</taxon>
        <taxon>Agaricomycetidae</taxon>
        <taxon>Agaricales</taxon>
        <taxon>Marasmiineae</taxon>
        <taxon>Mycenaceae</taxon>
        <taxon>Mycena</taxon>
    </lineage>
</organism>
<dbReference type="SUPFAM" id="SSF144232">
    <property type="entry name" value="HIT/MYND zinc finger-like"/>
    <property type="match status" value="1"/>
</dbReference>
<accession>A0AAD7EFT9</accession>
<reference evidence="6" key="1">
    <citation type="submission" date="2023-03" db="EMBL/GenBank/DDBJ databases">
        <title>Massive genome expansion in bonnet fungi (Mycena s.s.) driven by repeated elements and novel gene families across ecological guilds.</title>
        <authorList>
            <consortium name="Lawrence Berkeley National Laboratory"/>
            <person name="Harder C.B."/>
            <person name="Miyauchi S."/>
            <person name="Viragh M."/>
            <person name="Kuo A."/>
            <person name="Thoen E."/>
            <person name="Andreopoulos B."/>
            <person name="Lu D."/>
            <person name="Skrede I."/>
            <person name="Drula E."/>
            <person name="Henrissat B."/>
            <person name="Morin E."/>
            <person name="Kohler A."/>
            <person name="Barry K."/>
            <person name="LaButti K."/>
            <person name="Morin E."/>
            <person name="Salamov A."/>
            <person name="Lipzen A."/>
            <person name="Mereny Z."/>
            <person name="Hegedus B."/>
            <person name="Baldrian P."/>
            <person name="Stursova M."/>
            <person name="Weitz H."/>
            <person name="Taylor A."/>
            <person name="Grigoriev I.V."/>
            <person name="Nagy L.G."/>
            <person name="Martin F."/>
            <person name="Kauserud H."/>
        </authorList>
    </citation>
    <scope>NUCLEOTIDE SEQUENCE</scope>
    <source>
        <strain evidence="6">CBHHK002</strain>
    </source>
</reference>
<dbReference type="Proteomes" id="UP001218218">
    <property type="component" value="Unassembled WGS sequence"/>
</dbReference>
<evidence type="ECO:0000259" key="5">
    <source>
        <dbReference type="PROSITE" id="PS50865"/>
    </source>
</evidence>
<evidence type="ECO:0000256" key="2">
    <source>
        <dbReference type="ARBA" id="ARBA00022771"/>
    </source>
</evidence>
<feature type="domain" description="MYND-type" evidence="5">
    <location>
        <begin position="15"/>
        <end position="62"/>
    </location>
</feature>